<keyword evidence="6 12" id="KW-0812">Transmembrane</keyword>
<keyword evidence="10 12" id="KW-0472">Membrane</keyword>
<dbReference type="AlphaFoldDB" id="A0A106QCU9"/>
<keyword evidence="3" id="KW-0813">Transport</keyword>
<evidence type="ECO:0000256" key="3">
    <source>
        <dbReference type="ARBA" id="ARBA00022448"/>
    </source>
</evidence>
<dbReference type="EMBL" id="LPHD01000049">
    <property type="protein sequence ID" value="KWA83948.1"/>
    <property type="molecule type" value="Genomic_DNA"/>
</dbReference>
<keyword evidence="11" id="KW-0739">Sodium transport</keyword>
<keyword evidence="4" id="KW-0050">Antiport</keyword>
<sequence length="415" mass="44323">MTKFHLFTVLATVTALTAFVNQAVFKLRGSLGMAVAGAGISFCAFIVGLIWPEVSDKTEALFTSLNFTDTVFHGMLCFLLFAGAMHVDLRSLYKWKVTVCTLTTVGVLLSTLVVAFTTFLVCNLIGLDIPWPWLLVFGALISPTDPVAVLALLKELKAPHDLETKIAGESLLNDGTALVLFSVFLAMAIEGEQASFATMTVLFAQKVFGGLLLGAVLGWLGHQLLRLVNDAPTAVVMTLTYALGGYTLGEALGVSGPLVAAVMGLLVGSGRHSSMDENTQAKLLPFWEMFDELLNMVLFLLVGLALIALPMSGSYALFGGAAVLCALVGRFISVSLPLALVSKAKSVTLPVGTVQAMVWGGVRGGVSLAMVLSLPDFHHKHYLVWATWAVVMFSLLVQAPTMGTVLRHYRLIEAK</sequence>
<evidence type="ECO:0000256" key="9">
    <source>
        <dbReference type="ARBA" id="ARBA00023065"/>
    </source>
</evidence>
<organism evidence="14 15">
    <name type="scientific">Burkholderia ubonensis</name>
    <dbReference type="NCBI Taxonomy" id="101571"/>
    <lineage>
        <taxon>Bacteria</taxon>
        <taxon>Pseudomonadati</taxon>
        <taxon>Pseudomonadota</taxon>
        <taxon>Betaproteobacteria</taxon>
        <taxon>Burkholderiales</taxon>
        <taxon>Burkholderiaceae</taxon>
        <taxon>Burkholderia</taxon>
        <taxon>Burkholderia cepacia complex</taxon>
    </lineage>
</organism>
<dbReference type="GO" id="GO:0098719">
    <property type="term" value="P:sodium ion import across plasma membrane"/>
    <property type="evidence" value="ECO:0007669"/>
    <property type="project" value="TreeGrafter"/>
</dbReference>
<comment type="similarity">
    <text evidence="2">Belongs to the monovalent cation:proton antiporter 1 (CPA1) transporter (TC 2.A.36) family.</text>
</comment>
<dbReference type="GO" id="GO:0005886">
    <property type="term" value="C:plasma membrane"/>
    <property type="evidence" value="ECO:0007669"/>
    <property type="project" value="UniProtKB-SubCell"/>
</dbReference>
<dbReference type="PANTHER" id="PTHR10110">
    <property type="entry name" value="SODIUM/HYDROGEN EXCHANGER"/>
    <property type="match status" value="1"/>
</dbReference>
<evidence type="ECO:0000256" key="10">
    <source>
        <dbReference type="ARBA" id="ARBA00023136"/>
    </source>
</evidence>
<dbReference type="GO" id="GO:0051453">
    <property type="term" value="P:regulation of intracellular pH"/>
    <property type="evidence" value="ECO:0007669"/>
    <property type="project" value="TreeGrafter"/>
</dbReference>
<evidence type="ECO:0000256" key="2">
    <source>
        <dbReference type="ARBA" id="ARBA00007367"/>
    </source>
</evidence>
<comment type="subcellular location">
    <subcellularLocation>
        <location evidence="1">Cell membrane</location>
        <topology evidence="1">Multi-pass membrane protein</topology>
    </subcellularLocation>
</comment>
<evidence type="ECO:0000256" key="1">
    <source>
        <dbReference type="ARBA" id="ARBA00004651"/>
    </source>
</evidence>
<evidence type="ECO:0000256" key="8">
    <source>
        <dbReference type="ARBA" id="ARBA00023053"/>
    </source>
</evidence>
<dbReference type="RefSeq" id="WP_060192276.1">
    <property type="nucleotide sequence ID" value="NZ_LPHD01000049.1"/>
</dbReference>
<feature type="transmembrane region" description="Helical" evidence="12">
    <location>
        <begin position="6"/>
        <end position="24"/>
    </location>
</feature>
<evidence type="ECO:0000256" key="12">
    <source>
        <dbReference type="SAM" id="Phobius"/>
    </source>
</evidence>
<feature type="domain" description="Cation/H+ exchanger transmembrane" evidence="13">
    <location>
        <begin position="25"/>
        <end position="407"/>
    </location>
</feature>
<evidence type="ECO:0000259" key="13">
    <source>
        <dbReference type="Pfam" id="PF00999"/>
    </source>
</evidence>
<dbReference type="InterPro" id="IPR018422">
    <property type="entry name" value="Cation/H_exchanger_CPA1"/>
</dbReference>
<dbReference type="GO" id="GO:0015385">
    <property type="term" value="F:sodium:proton antiporter activity"/>
    <property type="evidence" value="ECO:0007669"/>
    <property type="project" value="InterPro"/>
</dbReference>
<feature type="transmembrane region" description="Helical" evidence="12">
    <location>
        <begin position="382"/>
        <end position="406"/>
    </location>
</feature>
<feature type="transmembrane region" description="Helical" evidence="12">
    <location>
        <begin position="195"/>
        <end position="220"/>
    </location>
</feature>
<feature type="transmembrane region" description="Helical" evidence="12">
    <location>
        <begin position="133"/>
        <end position="151"/>
    </location>
</feature>
<feature type="transmembrane region" description="Helical" evidence="12">
    <location>
        <begin position="317"/>
        <end position="340"/>
    </location>
</feature>
<dbReference type="Pfam" id="PF00999">
    <property type="entry name" value="Na_H_Exchanger"/>
    <property type="match status" value="1"/>
</dbReference>
<dbReference type="PANTHER" id="PTHR10110:SF195">
    <property type="entry name" value="NA(+)_H(+) ANTIPORTER NHAS2"/>
    <property type="match status" value="1"/>
</dbReference>
<dbReference type="Gene3D" id="6.10.140.1330">
    <property type="match status" value="1"/>
</dbReference>
<comment type="caution">
    <text evidence="14">The sequence shown here is derived from an EMBL/GenBank/DDBJ whole genome shotgun (WGS) entry which is preliminary data.</text>
</comment>
<dbReference type="InterPro" id="IPR006153">
    <property type="entry name" value="Cation/H_exchanger_TM"/>
</dbReference>
<dbReference type="GO" id="GO:0015386">
    <property type="term" value="F:potassium:proton antiporter activity"/>
    <property type="evidence" value="ECO:0007669"/>
    <property type="project" value="TreeGrafter"/>
</dbReference>
<feature type="transmembrane region" description="Helical" evidence="12">
    <location>
        <begin position="31"/>
        <end position="51"/>
    </location>
</feature>
<gene>
    <name evidence="14" type="ORF">WL29_21515</name>
</gene>
<keyword evidence="5" id="KW-1003">Cell membrane</keyword>
<evidence type="ECO:0000256" key="5">
    <source>
        <dbReference type="ARBA" id="ARBA00022475"/>
    </source>
</evidence>
<proteinExistence type="inferred from homology"/>
<evidence type="ECO:0000256" key="4">
    <source>
        <dbReference type="ARBA" id="ARBA00022449"/>
    </source>
</evidence>
<feature type="transmembrane region" description="Helical" evidence="12">
    <location>
        <begin position="171"/>
        <end position="189"/>
    </location>
</feature>
<evidence type="ECO:0000313" key="15">
    <source>
        <dbReference type="Proteomes" id="UP000060630"/>
    </source>
</evidence>
<evidence type="ECO:0000256" key="11">
    <source>
        <dbReference type="ARBA" id="ARBA00023201"/>
    </source>
</evidence>
<reference evidence="14 15" key="1">
    <citation type="submission" date="2015-11" db="EMBL/GenBank/DDBJ databases">
        <title>Expanding the genomic diversity of Burkholderia species for the development of highly accurate diagnostics.</title>
        <authorList>
            <person name="Sahl J."/>
            <person name="Keim P."/>
            <person name="Wagner D."/>
        </authorList>
    </citation>
    <scope>NUCLEOTIDE SEQUENCE [LARGE SCALE GENOMIC DNA]</scope>
    <source>
        <strain evidence="14 15">MSMB2087WGS</strain>
    </source>
</reference>
<feature type="transmembrane region" description="Helical" evidence="12">
    <location>
        <begin position="71"/>
        <end position="89"/>
    </location>
</feature>
<name>A0A106QCU9_9BURK</name>
<evidence type="ECO:0000256" key="6">
    <source>
        <dbReference type="ARBA" id="ARBA00022692"/>
    </source>
</evidence>
<dbReference type="Proteomes" id="UP000060630">
    <property type="component" value="Unassembled WGS sequence"/>
</dbReference>
<keyword evidence="7 12" id="KW-1133">Transmembrane helix</keyword>
<keyword evidence="8" id="KW-0915">Sodium</keyword>
<evidence type="ECO:0000256" key="7">
    <source>
        <dbReference type="ARBA" id="ARBA00022989"/>
    </source>
</evidence>
<protein>
    <recommendedName>
        <fullName evidence="13">Cation/H+ exchanger transmembrane domain-containing protein</fullName>
    </recommendedName>
</protein>
<evidence type="ECO:0000313" key="14">
    <source>
        <dbReference type="EMBL" id="KWA83948.1"/>
    </source>
</evidence>
<accession>A0A106QCU9</accession>
<feature type="transmembrane region" description="Helical" evidence="12">
    <location>
        <begin position="293"/>
        <end position="311"/>
    </location>
</feature>
<keyword evidence="9" id="KW-0406">Ion transport</keyword>
<feature type="transmembrane region" description="Helical" evidence="12">
    <location>
        <begin position="101"/>
        <end position="127"/>
    </location>
</feature>